<evidence type="ECO:0008006" key="4">
    <source>
        <dbReference type="Google" id="ProtNLM"/>
    </source>
</evidence>
<feature type="transmembrane region" description="Helical" evidence="1">
    <location>
        <begin position="20"/>
        <end position="40"/>
    </location>
</feature>
<keyword evidence="1" id="KW-0472">Membrane</keyword>
<protein>
    <recommendedName>
        <fullName evidence="4">Type II secretion system protein</fullName>
    </recommendedName>
</protein>
<dbReference type="RefSeq" id="WP_207562298.1">
    <property type="nucleotide sequence ID" value="NZ_CP046072.1"/>
</dbReference>
<evidence type="ECO:0000313" key="2">
    <source>
        <dbReference type="EMBL" id="QSZ41025.1"/>
    </source>
</evidence>
<dbReference type="KEGG" id="saqt:GJV85_02475"/>
<dbReference type="AlphaFoldDB" id="A0A975AYW4"/>
<keyword evidence="3" id="KW-1185">Reference proteome</keyword>
<keyword evidence="1" id="KW-1133">Transmembrane helix</keyword>
<evidence type="ECO:0000313" key="3">
    <source>
        <dbReference type="Proteomes" id="UP000671852"/>
    </source>
</evidence>
<proteinExistence type="predicted"/>
<dbReference type="Proteomes" id="UP000671852">
    <property type="component" value="Chromosome"/>
</dbReference>
<dbReference type="EMBL" id="CP046072">
    <property type="protein sequence ID" value="QSZ41025.1"/>
    <property type="molecule type" value="Genomic_DNA"/>
</dbReference>
<reference evidence="2" key="2">
    <citation type="submission" date="2021-04" db="EMBL/GenBank/DDBJ databases">
        <title>Isolation and characterization of a novel species of the genus Sulfurimonas.</title>
        <authorList>
            <person name="Fukui M."/>
        </authorList>
    </citation>
    <scope>NUCLEOTIDE SEQUENCE</scope>
    <source>
        <strain evidence="2">H1576</strain>
    </source>
</reference>
<sequence length="153" mass="17099">MQRKNYFLKTSKYKNSRSGIAMIMAITVIVIVATIMALSLSMTAQTTKRTTDLYLYEQSVLMSKSATEYALLRISQNNGCLNTIAPFTIDSIYDITIDIKYIGTAPTACSDYISNIQTPEQDGSVLLDVTVSINDTNITNEPITFFRRSIQKL</sequence>
<keyword evidence="1" id="KW-0812">Transmembrane</keyword>
<evidence type="ECO:0000256" key="1">
    <source>
        <dbReference type="SAM" id="Phobius"/>
    </source>
</evidence>
<accession>A0A975AYW4</accession>
<gene>
    <name evidence="2" type="ORF">GJV85_02475</name>
</gene>
<organism evidence="2 3">
    <name type="scientific">Sulfurimonas aquatica</name>
    <dbReference type="NCBI Taxonomy" id="2672570"/>
    <lineage>
        <taxon>Bacteria</taxon>
        <taxon>Pseudomonadati</taxon>
        <taxon>Campylobacterota</taxon>
        <taxon>Epsilonproteobacteria</taxon>
        <taxon>Campylobacterales</taxon>
        <taxon>Sulfurimonadaceae</taxon>
        <taxon>Sulfurimonas</taxon>
    </lineage>
</organism>
<reference evidence="2" key="1">
    <citation type="submission" date="2019-11" db="EMBL/GenBank/DDBJ databases">
        <authorList>
            <person name="Kojima H."/>
        </authorList>
    </citation>
    <scope>NUCLEOTIDE SEQUENCE</scope>
    <source>
        <strain evidence="2">H1576</strain>
    </source>
</reference>
<name>A0A975AYW4_9BACT</name>